<protein>
    <recommendedName>
        <fullName evidence="4">SAM domain-containing protein</fullName>
    </recommendedName>
</protein>
<evidence type="ECO:0000256" key="1">
    <source>
        <dbReference type="SAM" id="MobiDB-lite"/>
    </source>
</evidence>
<accession>A0ABR4BUX6</accession>
<keyword evidence="3" id="KW-1185">Reference proteome</keyword>
<evidence type="ECO:0000313" key="2">
    <source>
        <dbReference type="EMBL" id="KAL2061425.1"/>
    </source>
</evidence>
<comment type="caution">
    <text evidence="2">The sequence shown here is derived from an EMBL/GenBank/DDBJ whole genome shotgun (WGS) entry which is preliminary data.</text>
</comment>
<organism evidence="2 3">
    <name type="scientific">Oculimacula yallundae</name>
    <dbReference type="NCBI Taxonomy" id="86028"/>
    <lineage>
        <taxon>Eukaryota</taxon>
        <taxon>Fungi</taxon>
        <taxon>Dikarya</taxon>
        <taxon>Ascomycota</taxon>
        <taxon>Pezizomycotina</taxon>
        <taxon>Leotiomycetes</taxon>
        <taxon>Helotiales</taxon>
        <taxon>Ploettnerulaceae</taxon>
        <taxon>Oculimacula</taxon>
    </lineage>
</organism>
<name>A0ABR4BUX6_9HELO</name>
<evidence type="ECO:0008006" key="4">
    <source>
        <dbReference type="Google" id="ProtNLM"/>
    </source>
</evidence>
<dbReference type="EMBL" id="JAZHXI010000019">
    <property type="protein sequence ID" value="KAL2061425.1"/>
    <property type="molecule type" value="Genomic_DNA"/>
</dbReference>
<gene>
    <name evidence="2" type="ORF">VTL71DRAFT_7698</name>
</gene>
<evidence type="ECO:0000313" key="3">
    <source>
        <dbReference type="Proteomes" id="UP001595075"/>
    </source>
</evidence>
<proteinExistence type="predicted"/>
<reference evidence="2 3" key="1">
    <citation type="journal article" date="2024" name="Commun. Biol.">
        <title>Comparative genomic analysis of thermophilic fungi reveals convergent evolutionary adaptations and gene losses.</title>
        <authorList>
            <person name="Steindorff A.S."/>
            <person name="Aguilar-Pontes M.V."/>
            <person name="Robinson A.J."/>
            <person name="Andreopoulos B."/>
            <person name="LaButti K."/>
            <person name="Kuo A."/>
            <person name="Mondo S."/>
            <person name="Riley R."/>
            <person name="Otillar R."/>
            <person name="Haridas S."/>
            <person name="Lipzen A."/>
            <person name="Grimwood J."/>
            <person name="Schmutz J."/>
            <person name="Clum A."/>
            <person name="Reid I.D."/>
            <person name="Moisan M.C."/>
            <person name="Butler G."/>
            <person name="Nguyen T.T.M."/>
            <person name="Dewar K."/>
            <person name="Conant G."/>
            <person name="Drula E."/>
            <person name="Henrissat B."/>
            <person name="Hansel C."/>
            <person name="Singer S."/>
            <person name="Hutchinson M.I."/>
            <person name="de Vries R.P."/>
            <person name="Natvig D.O."/>
            <person name="Powell A.J."/>
            <person name="Tsang A."/>
            <person name="Grigoriev I.V."/>
        </authorList>
    </citation>
    <scope>NUCLEOTIDE SEQUENCE [LARGE SCALE GENOMIC DNA]</scope>
    <source>
        <strain evidence="2 3">CBS 494.80</strain>
    </source>
</reference>
<dbReference type="Proteomes" id="UP001595075">
    <property type="component" value="Unassembled WGS sequence"/>
</dbReference>
<sequence>MFKQITALFKSAFGLQHWDDNEEPPPYHQTTTTPTSENVAKNKSNNLTKAISSSDIPQWVWSANQCMQWLFAVLVDRMNISPDEATVLTERLNGCGPNMYLRTNEDWVQLLGEENGFGVYAMLLAVRRSKGAVPKTIKLYHGNP</sequence>
<feature type="region of interest" description="Disordered" evidence="1">
    <location>
        <begin position="20"/>
        <end position="41"/>
    </location>
</feature>